<sequence length="502" mass="55617">MSGGFPLFRLSEDPGARKTSRLRLESSETEVVGYMSGIRCRILPASDLDKALSALGPDPLRADSDPTRAWKAVRTSSRPIGLMLMDQSVMAGIGNIYRAEVLHRLRWHPLRPALTLSAQDFEALWRESVMLLQLGAKLGNIVTVLDDEWADARFKPHQQTKTKDSRKRRWVYFRKLCLTCGGPVRCWTLGGRICFACETCQPPWRDTDCELVGESGEKLAWQRRAKTRRGAKLRPRPKPEPSTKVEALPLLLGLDGLAGPPSFTNLEEDSEVSSLPAAMLRKLLAERLLPTEGKKADLVERFEAHRAFHDEAGFSPIFLGTGEREATGVVSVPAVPWPTEIPEAKSLALIQCWRSQETIHAWVQQDPKRWRYGRLSGRVGKAEGEDFDFEAPDLPAEKAADKSEQPAPTKARSASKRKAAEEVVATPQRKRKRPTSPSSSAKQARPTTRRAKKTYAAFAGKFAQLSSSGSLTAFDLCPEPCVKPAVDLDDDSDACEILKNPA</sequence>
<feature type="domain" description="SAP" evidence="2">
    <location>
        <begin position="272"/>
        <end position="306"/>
    </location>
</feature>
<dbReference type="AlphaFoldDB" id="A0A812L373"/>
<dbReference type="PROSITE" id="PS50800">
    <property type="entry name" value="SAP"/>
    <property type="match status" value="1"/>
</dbReference>
<evidence type="ECO:0000313" key="4">
    <source>
        <dbReference type="Proteomes" id="UP000649617"/>
    </source>
</evidence>
<organism evidence="3 4">
    <name type="scientific">Symbiodinium pilosum</name>
    <name type="common">Dinoflagellate</name>
    <dbReference type="NCBI Taxonomy" id="2952"/>
    <lineage>
        <taxon>Eukaryota</taxon>
        <taxon>Sar</taxon>
        <taxon>Alveolata</taxon>
        <taxon>Dinophyceae</taxon>
        <taxon>Suessiales</taxon>
        <taxon>Symbiodiniaceae</taxon>
        <taxon>Symbiodinium</taxon>
    </lineage>
</organism>
<dbReference type="OrthoDB" id="444592at2759"/>
<keyword evidence="4" id="KW-1185">Reference proteome</keyword>
<dbReference type="Pfam" id="PF02037">
    <property type="entry name" value="SAP"/>
    <property type="match status" value="1"/>
</dbReference>
<evidence type="ECO:0000313" key="3">
    <source>
        <dbReference type="EMBL" id="CAE7240649.1"/>
    </source>
</evidence>
<dbReference type="EMBL" id="CAJNIZ010005310">
    <property type="protein sequence ID" value="CAE7240649.1"/>
    <property type="molecule type" value="Genomic_DNA"/>
</dbReference>
<feature type="region of interest" description="Disordered" evidence="1">
    <location>
        <begin position="391"/>
        <end position="452"/>
    </location>
</feature>
<dbReference type="GO" id="GO:0008270">
    <property type="term" value="F:zinc ion binding"/>
    <property type="evidence" value="ECO:0007669"/>
    <property type="project" value="InterPro"/>
</dbReference>
<dbReference type="InterPro" id="IPR015886">
    <property type="entry name" value="H2TH_FPG"/>
</dbReference>
<feature type="region of interest" description="Disordered" evidence="1">
    <location>
        <begin position="223"/>
        <end position="243"/>
    </location>
</feature>
<accession>A0A812L373</accession>
<name>A0A812L373_SYMPI</name>
<dbReference type="SMART" id="SM00513">
    <property type="entry name" value="SAP"/>
    <property type="match status" value="1"/>
</dbReference>
<dbReference type="Gene3D" id="1.10.8.50">
    <property type="match status" value="1"/>
</dbReference>
<dbReference type="Gene3D" id="1.10.720.30">
    <property type="entry name" value="SAP domain"/>
    <property type="match status" value="1"/>
</dbReference>
<dbReference type="GO" id="GO:0000703">
    <property type="term" value="F:oxidized pyrimidine nucleobase lesion DNA N-glycosylase activity"/>
    <property type="evidence" value="ECO:0007669"/>
    <property type="project" value="TreeGrafter"/>
</dbReference>
<protein>
    <submittedName>
        <fullName evidence="3">Nei1 protein</fullName>
    </submittedName>
</protein>
<dbReference type="GO" id="GO:0003906">
    <property type="term" value="F:DNA-(apurinic or apyrimidinic site) endonuclease activity"/>
    <property type="evidence" value="ECO:0007669"/>
    <property type="project" value="InterPro"/>
</dbReference>
<dbReference type="GO" id="GO:0003684">
    <property type="term" value="F:damaged DNA binding"/>
    <property type="evidence" value="ECO:0007669"/>
    <property type="project" value="InterPro"/>
</dbReference>
<dbReference type="PANTHER" id="PTHR42697:SF1">
    <property type="entry name" value="ENDONUCLEASE 8"/>
    <property type="match status" value="1"/>
</dbReference>
<comment type="caution">
    <text evidence="3">The sequence shown here is derived from an EMBL/GenBank/DDBJ whole genome shotgun (WGS) entry which is preliminary data.</text>
</comment>
<dbReference type="SMART" id="SM01232">
    <property type="entry name" value="H2TH"/>
    <property type="match status" value="1"/>
</dbReference>
<dbReference type="InterPro" id="IPR010979">
    <property type="entry name" value="Ribosomal_uS13-like_H2TH"/>
</dbReference>
<dbReference type="Proteomes" id="UP000649617">
    <property type="component" value="Unassembled WGS sequence"/>
</dbReference>
<dbReference type="GO" id="GO:0006284">
    <property type="term" value="P:base-excision repair"/>
    <property type="evidence" value="ECO:0007669"/>
    <property type="project" value="InterPro"/>
</dbReference>
<feature type="compositionally biased region" description="Basic residues" evidence="1">
    <location>
        <begin position="223"/>
        <end position="236"/>
    </location>
</feature>
<dbReference type="Pfam" id="PF06831">
    <property type="entry name" value="H2TH"/>
    <property type="match status" value="1"/>
</dbReference>
<feature type="non-terminal residue" evidence="3">
    <location>
        <position position="1"/>
    </location>
</feature>
<dbReference type="PANTHER" id="PTHR42697">
    <property type="entry name" value="ENDONUCLEASE 8"/>
    <property type="match status" value="1"/>
</dbReference>
<gene>
    <name evidence="3" type="primary">nei1</name>
    <name evidence="3" type="ORF">SPIL2461_LOCUS4117</name>
</gene>
<feature type="compositionally biased region" description="Basic and acidic residues" evidence="1">
    <location>
        <begin position="395"/>
        <end position="404"/>
    </location>
</feature>
<evidence type="ECO:0000259" key="2">
    <source>
        <dbReference type="PROSITE" id="PS50800"/>
    </source>
</evidence>
<dbReference type="InterPro" id="IPR003034">
    <property type="entry name" value="SAP_dom"/>
</dbReference>
<evidence type="ECO:0000256" key="1">
    <source>
        <dbReference type="SAM" id="MobiDB-lite"/>
    </source>
</evidence>
<dbReference type="InterPro" id="IPR036361">
    <property type="entry name" value="SAP_dom_sf"/>
</dbReference>
<reference evidence="3" key="1">
    <citation type="submission" date="2021-02" db="EMBL/GenBank/DDBJ databases">
        <authorList>
            <person name="Dougan E. K."/>
            <person name="Rhodes N."/>
            <person name="Thang M."/>
            <person name="Chan C."/>
        </authorList>
    </citation>
    <scope>NUCLEOTIDE SEQUENCE</scope>
</reference>
<dbReference type="SUPFAM" id="SSF46946">
    <property type="entry name" value="S13-like H2TH domain"/>
    <property type="match status" value="1"/>
</dbReference>
<proteinExistence type="predicted"/>